<organism evidence="2 3">
    <name type="scientific">Lentzea waywayandensis</name>
    <dbReference type="NCBI Taxonomy" id="84724"/>
    <lineage>
        <taxon>Bacteria</taxon>
        <taxon>Bacillati</taxon>
        <taxon>Actinomycetota</taxon>
        <taxon>Actinomycetes</taxon>
        <taxon>Pseudonocardiales</taxon>
        <taxon>Pseudonocardiaceae</taxon>
        <taxon>Lentzea</taxon>
    </lineage>
</organism>
<evidence type="ECO:0000256" key="1">
    <source>
        <dbReference type="SAM" id="MobiDB-lite"/>
    </source>
</evidence>
<feature type="compositionally biased region" description="Polar residues" evidence="1">
    <location>
        <begin position="1"/>
        <end position="14"/>
    </location>
</feature>
<reference evidence="3" key="1">
    <citation type="submission" date="2016-10" db="EMBL/GenBank/DDBJ databases">
        <authorList>
            <person name="Varghese N."/>
            <person name="Submissions S."/>
        </authorList>
    </citation>
    <scope>NUCLEOTIDE SEQUENCE [LARGE SCALE GENOMIC DNA]</scope>
    <source>
        <strain evidence="3">DSM 44232</strain>
    </source>
</reference>
<dbReference type="AlphaFoldDB" id="A0A1I6EW81"/>
<dbReference type="Proteomes" id="UP000198583">
    <property type="component" value="Unassembled WGS sequence"/>
</dbReference>
<feature type="region of interest" description="Disordered" evidence="1">
    <location>
        <begin position="1"/>
        <end position="24"/>
    </location>
</feature>
<name>A0A1I6EW81_9PSEU</name>
<proteinExistence type="predicted"/>
<protein>
    <submittedName>
        <fullName evidence="2">Uncharacterized protein</fullName>
    </submittedName>
</protein>
<evidence type="ECO:0000313" key="3">
    <source>
        <dbReference type="Proteomes" id="UP000198583"/>
    </source>
</evidence>
<keyword evidence="3" id="KW-1185">Reference proteome</keyword>
<dbReference type="EMBL" id="FOYL01000006">
    <property type="protein sequence ID" value="SFR21983.1"/>
    <property type="molecule type" value="Genomic_DNA"/>
</dbReference>
<accession>A0A1I6EW81</accession>
<evidence type="ECO:0000313" key="2">
    <source>
        <dbReference type="EMBL" id="SFR21983.1"/>
    </source>
</evidence>
<sequence length="66" mass="7021">MQSVSPHSCGTSSGAGRPSVWKLPNGRQCPKCHRFGIYAPGQVKYCTCLGWLPLIFVTVIANGGEA</sequence>
<dbReference type="STRING" id="84724.SAMN04488564_10623"/>
<gene>
    <name evidence="2" type="ORF">SAMN04488564_10623</name>
</gene>